<gene>
    <name evidence="6" type="ORF">FHS28_002242</name>
</gene>
<dbReference type="EMBL" id="JACHXO010000003">
    <property type="protein sequence ID" value="MBB3194846.1"/>
    <property type="molecule type" value="Genomic_DNA"/>
</dbReference>
<evidence type="ECO:0000259" key="5">
    <source>
        <dbReference type="Pfam" id="PF07687"/>
    </source>
</evidence>
<proteinExistence type="predicted"/>
<dbReference type="CDD" id="cd03885">
    <property type="entry name" value="M20_CPDG2"/>
    <property type="match status" value="1"/>
</dbReference>
<dbReference type="InterPro" id="IPR050072">
    <property type="entry name" value="Peptidase_M20A"/>
</dbReference>
<evidence type="ECO:0000256" key="2">
    <source>
        <dbReference type="ARBA" id="ARBA00022723"/>
    </source>
</evidence>
<name>A0ABR6GRW4_9BURK</name>
<keyword evidence="7" id="KW-1185">Reference proteome</keyword>
<sequence length="469" mass="49912">MLMPVPVPVPAPLLRAHARSAYQIPALFLAIGALICSHPAQAQGQTPSPPPSVSQTRPIAVSLQELQAMAAREQPALLKTLQQLVEIESGSSDREGLERIAAVIANRLKDLGGEVSVLEPGADVYRMFDTPEKPGPMVQARFKGGGGRGKVLLIAHMDTVYPRGMLAQQPFRIEGQRAYGLGIADDKQGVATILHVLTLLKSVGWKDCGEITVLINGDEEISSPASRHRITQLGSEHDVVMSFEGGGGPDGPDTLRLATSGIGAATLMVKGRSSHAGAAPERGVNALYELSHQVLQSRDLSDPKVGRQVHWTVSRSGVVRNMIPPSAEASADVRVERVEDFDWVEAELRKRIQNKLLPEAEVSLNFERRRPPLHASPASRSLAEVLKTLAGEQGLPLAVKDVPTGGGTDAAFAAVSTRAPVVEGFGVRGFGAHSTQAEYVQLDSIAPKMVLVARTLMTLGAQGAPTPRP</sequence>
<dbReference type="SUPFAM" id="SSF53187">
    <property type="entry name" value="Zn-dependent exopeptidases"/>
    <property type="match status" value="1"/>
</dbReference>
<dbReference type="InterPro" id="IPR002933">
    <property type="entry name" value="Peptidase_M20"/>
</dbReference>
<evidence type="ECO:0000256" key="4">
    <source>
        <dbReference type="ARBA" id="ARBA00022833"/>
    </source>
</evidence>
<dbReference type="InterPro" id="IPR011650">
    <property type="entry name" value="Peptidase_M20_dimer"/>
</dbReference>
<dbReference type="Proteomes" id="UP000574369">
    <property type="component" value="Unassembled WGS sequence"/>
</dbReference>
<comment type="caution">
    <text evidence="6">The sequence shown here is derived from an EMBL/GenBank/DDBJ whole genome shotgun (WGS) entry which is preliminary data.</text>
</comment>
<dbReference type="PANTHER" id="PTHR43808">
    <property type="entry name" value="ACETYLORNITHINE DEACETYLASE"/>
    <property type="match status" value="1"/>
</dbReference>
<dbReference type="InterPro" id="IPR036264">
    <property type="entry name" value="Bact_exopeptidase_dim_dom"/>
</dbReference>
<keyword evidence="3 6" id="KW-0378">Hydrolase</keyword>
<organism evidence="6 7">
    <name type="scientific">Roseateles terrae</name>
    <dbReference type="NCBI Taxonomy" id="431060"/>
    <lineage>
        <taxon>Bacteria</taxon>
        <taxon>Pseudomonadati</taxon>
        <taxon>Pseudomonadota</taxon>
        <taxon>Betaproteobacteria</taxon>
        <taxon>Burkholderiales</taxon>
        <taxon>Sphaerotilaceae</taxon>
        <taxon>Roseateles</taxon>
    </lineage>
</organism>
<dbReference type="Gene3D" id="3.40.630.10">
    <property type="entry name" value="Zn peptidases"/>
    <property type="match status" value="1"/>
</dbReference>
<evidence type="ECO:0000313" key="7">
    <source>
        <dbReference type="Proteomes" id="UP000574369"/>
    </source>
</evidence>
<accession>A0ABR6GRW4</accession>
<evidence type="ECO:0000256" key="1">
    <source>
        <dbReference type="ARBA" id="ARBA00001947"/>
    </source>
</evidence>
<keyword evidence="4" id="KW-0862">Zinc</keyword>
<evidence type="ECO:0000256" key="3">
    <source>
        <dbReference type="ARBA" id="ARBA00022801"/>
    </source>
</evidence>
<dbReference type="Pfam" id="PF01546">
    <property type="entry name" value="Peptidase_M20"/>
    <property type="match status" value="1"/>
</dbReference>
<protein>
    <submittedName>
        <fullName evidence="6">Glutamate carboxypeptidase</fullName>
        <ecNumber evidence="6">3.4.17.11</ecNumber>
    </submittedName>
</protein>
<dbReference type="Pfam" id="PF07687">
    <property type="entry name" value="M20_dimer"/>
    <property type="match status" value="1"/>
</dbReference>
<comment type="cofactor">
    <cofactor evidence="1">
        <name>Zn(2+)</name>
        <dbReference type="ChEBI" id="CHEBI:29105"/>
    </cofactor>
</comment>
<keyword evidence="6" id="KW-0645">Protease</keyword>
<reference evidence="6 7" key="1">
    <citation type="submission" date="2020-08" db="EMBL/GenBank/DDBJ databases">
        <title>Genomic Encyclopedia of Type Strains, Phase III (KMG-III): the genomes of soil and plant-associated and newly described type strains.</title>
        <authorList>
            <person name="Whitman W."/>
        </authorList>
    </citation>
    <scope>NUCLEOTIDE SEQUENCE [LARGE SCALE GENOMIC DNA]</scope>
    <source>
        <strain evidence="6 7">CECT 7247</strain>
    </source>
</reference>
<dbReference type="InterPro" id="IPR001261">
    <property type="entry name" value="ArgE/DapE_CS"/>
</dbReference>
<dbReference type="EC" id="3.4.17.11" evidence="6"/>
<keyword evidence="6" id="KW-0121">Carboxypeptidase</keyword>
<dbReference type="Gene3D" id="3.30.70.360">
    <property type="match status" value="1"/>
</dbReference>
<dbReference type="SUPFAM" id="SSF55031">
    <property type="entry name" value="Bacterial exopeptidase dimerisation domain"/>
    <property type="match status" value="1"/>
</dbReference>
<keyword evidence="2" id="KW-0479">Metal-binding</keyword>
<dbReference type="GO" id="GO:0004180">
    <property type="term" value="F:carboxypeptidase activity"/>
    <property type="evidence" value="ECO:0007669"/>
    <property type="project" value="UniProtKB-KW"/>
</dbReference>
<feature type="domain" description="Peptidase M20 dimerisation" evidence="5">
    <location>
        <begin position="258"/>
        <end position="357"/>
    </location>
</feature>
<evidence type="ECO:0000313" key="6">
    <source>
        <dbReference type="EMBL" id="MBB3194846.1"/>
    </source>
</evidence>
<dbReference type="PROSITE" id="PS00758">
    <property type="entry name" value="ARGE_DAPE_CPG2_1"/>
    <property type="match status" value="1"/>
</dbReference>
<dbReference type="NCBIfam" id="NF004788">
    <property type="entry name" value="PRK06133.1"/>
    <property type="match status" value="1"/>
</dbReference>
<dbReference type="PANTHER" id="PTHR43808:SF10">
    <property type="entry name" value="BLL3749 PROTEIN"/>
    <property type="match status" value="1"/>
</dbReference>